<evidence type="ECO:0000313" key="3">
    <source>
        <dbReference type="Proteomes" id="UP000231152"/>
    </source>
</evidence>
<evidence type="ECO:0000313" key="2">
    <source>
        <dbReference type="EMBL" id="PJE75681.1"/>
    </source>
</evidence>
<dbReference type="Gene3D" id="2.130.10.10">
    <property type="entry name" value="YVTN repeat-like/Quinoprotein amine dehydrogenase"/>
    <property type="match status" value="3"/>
</dbReference>
<accession>A0A2M8LE01</accession>
<sequence>MTLTRPIRHYLILLLLPFTLLMGGCFEGLLGTSSSKTVVEPVGVYKSADRGDTWATSNLILTTSGQSRPTLNDTNVQTLVMDPTDRQTLYLGSQGQGLFYTYDSAQRWWQSGPIRSGTINDIAVPYNPNERCTVYAATVNRILKTTDCGRFWQQPYFDTRKDTSVLSLEINHQQAAVVLAGTSTGEILKSDDAGQSWETVARLGGAVNRIVGHNINPSVFYAVVAKKGIWKTIDGGATWQDVSDGLKEFSGAKDVSAIVVDPMHPDTMVAASKYGLVRTTDAGVTWAALQLLTPPGKVVISDVAMNPQNASELYYTTTTTLYRSNDAGATWETRPLPAPNTMTKLLVDPKLGSTLYLGVLRVQNTNGGSLIGF</sequence>
<gene>
    <name evidence="2" type="ORF">COV04_03720</name>
</gene>
<comment type="caution">
    <text evidence="2">The sequence shown here is derived from an EMBL/GenBank/DDBJ whole genome shotgun (WGS) entry which is preliminary data.</text>
</comment>
<dbReference type="InterPro" id="IPR036278">
    <property type="entry name" value="Sialidase_sf"/>
</dbReference>
<dbReference type="Proteomes" id="UP000231152">
    <property type="component" value="Unassembled WGS sequence"/>
</dbReference>
<organism evidence="2 3">
    <name type="scientific">Candidatus Uhrbacteria bacterium CG10_big_fil_rev_8_21_14_0_10_48_11</name>
    <dbReference type="NCBI Taxonomy" id="1975037"/>
    <lineage>
        <taxon>Bacteria</taxon>
        <taxon>Candidatus Uhriibacteriota</taxon>
    </lineage>
</organism>
<dbReference type="PANTHER" id="PTHR43739:SF5">
    <property type="entry name" value="EXO-ALPHA-SIALIDASE"/>
    <property type="match status" value="1"/>
</dbReference>
<dbReference type="GO" id="GO:0010411">
    <property type="term" value="P:xyloglucan metabolic process"/>
    <property type="evidence" value="ECO:0007669"/>
    <property type="project" value="TreeGrafter"/>
</dbReference>
<dbReference type="InterPro" id="IPR028203">
    <property type="entry name" value="PSII_CF48-like_dom"/>
</dbReference>
<name>A0A2M8LE01_9BACT</name>
<evidence type="ECO:0000259" key="1">
    <source>
        <dbReference type="Pfam" id="PF14870"/>
    </source>
</evidence>
<dbReference type="AlphaFoldDB" id="A0A2M8LE01"/>
<reference evidence="2 3" key="1">
    <citation type="submission" date="2017-09" db="EMBL/GenBank/DDBJ databases">
        <title>Depth-based differentiation of microbial function through sediment-hosted aquifers and enrichment of novel symbionts in the deep terrestrial subsurface.</title>
        <authorList>
            <person name="Probst A.J."/>
            <person name="Ladd B."/>
            <person name="Jarett J.K."/>
            <person name="Geller-Mcgrath D.E."/>
            <person name="Sieber C.M."/>
            <person name="Emerson J.B."/>
            <person name="Anantharaman K."/>
            <person name="Thomas B.C."/>
            <person name="Malmstrom R."/>
            <person name="Stieglmeier M."/>
            <person name="Klingl A."/>
            <person name="Woyke T."/>
            <person name="Ryan C.M."/>
            <person name="Banfield J.F."/>
        </authorList>
    </citation>
    <scope>NUCLEOTIDE SEQUENCE [LARGE SCALE GENOMIC DNA]</scope>
    <source>
        <strain evidence="2">CG10_big_fil_rev_8_21_14_0_10_48_11</strain>
    </source>
</reference>
<dbReference type="PANTHER" id="PTHR43739">
    <property type="entry name" value="XYLOGLUCANASE (EUROFUNG)"/>
    <property type="match status" value="1"/>
</dbReference>
<dbReference type="SUPFAM" id="SSF50939">
    <property type="entry name" value="Sialidases"/>
    <property type="match status" value="1"/>
</dbReference>
<proteinExistence type="predicted"/>
<dbReference type="InterPro" id="IPR015943">
    <property type="entry name" value="WD40/YVTN_repeat-like_dom_sf"/>
</dbReference>
<dbReference type="Pfam" id="PF14870">
    <property type="entry name" value="PSII_BNR"/>
    <property type="match status" value="1"/>
</dbReference>
<dbReference type="SUPFAM" id="SSF110296">
    <property type="entry name" value="Oligoxyloglucan reducing end-specific cellobiohydrolase"/>
    <property type="match status" value="1"/>
</dbReference>
<feature type="domain" description="Photosynthesis system II assembly factor Ycf48/Hcf136-like" evidence="1">
    <location>
        <begin position="220"/>
        <end position="333"/>
    </location>
</feature>
<dbReference type="PROSITE" id="PS51257">
    <property type="entry name" value="PROKAR_LIPOPROTEIN"/>
    <property type="match status" value="1"/>
</dbReference>
<dbReference type="EMBL" id="PFET01000012">
    <property type="protein sequence ID" value="PJE75681.1"/>
    <property type="molecule type" value="Genomic_DNA"/>
</dbReference>
<protein>
    <recommendedName>
        <fullName evidence="1">Photosynthesis system II assembly factor Ycf48/Hcf136-like domain-containing protein</fullName>
    </recommendedName>
</protein>
<dbReference type="InterPro" id="IPR052025">
    <property type="entry name" value="Xyloglucanase_GH74"/>
</dbReference>